<comment type="caution">
    <text evidence="4">The sequence shown here is derived from an EMBL/GenBank/DDBJ whole genome shotgun (WGS) entry which is preliminary data.</text>
</comment>
<feature type="compositionally biased region" description="Low complexity" evidence="2">
    <location>
        <begin position="1340"/>
        <end position="1361"/>
    </location>
</feature>
<feature type="region of interest" description="Disordered" evidence="2">
    <location>
        <begin position="1946"/>
        <end position="1977"/>
    </location>
</feature>
<feature type="compositionally biased region" description="Basic residues" evidence="2">
    <location>
        <begin position="400"/>
        <end position="409"/>
    </location>
</feature>
<feature type="compositionally biased region" description="Pro residues" evidence="2">
    <location>
        <begin position="748"/>
        <end position="760"/>
    </location>
</feature>
<evidence type="ECO:0000259" key="3">
    <source>
        <dbReference type="Pfam" id="PF03235"/>
    </source>
</evidence>
<dbReference type="InterPro" id="IPR008928">
    <property type="entry name" value="6-hairpin_glycosidase_sf"/>
</dbReference>
<evidence type="ECO:0000256" key="2">
    <source>
        <dbReference type="SAM" id="MobiDB-lite"/>
    </source>
</evidence>
<dbReference type="STRING" id="92696.A0A4R0RU89"/>
<feature type="region of interest" description="Disordered" evidence="2">
    <location>
        <begin position="661"/>
        <end position="810"/>
    </location>
</feature>
<feature type="region of interest" description="Disordered" evidence="2">
    <location>
        <begin position="1492"/>
        <end position="1512"/>
    </location>
</feature>
<dbReference type="GO" id="GO:0016787">
    <property type="term" value="F:hydrolase activity"/>
    <property type="evidence" value="ECO:0007669"/>
    <property type="project" value="UniProtKB-KW"/>
</dbReference>
<evidence type="ECO:0000313" key="5">
    <source>
        <dbReference type="Proteomes" id="UP000292702"/>
    </source>
</evidence>
<feature type="compositionally biased region" description="Basic and acidic residues" evidence="2">
    <location>
        <begin position="1203"/>
        <end position="1231"/>
    </location>
</feature>
<proteinExistence type="predicted"/>
<feature type="compositionally biased region" description="Polar residues" evidence="2">
    <location>
        <begin position="1955"/>
        <end position="1965"/>
    </location>
</feature>
<feature type="compositionally biased region" description="Basic and acidic residues" evidence="2">
    <location>
        <begin position="777"/>
        <end position="793"/>
    </location>
</feature>
<feature type="region of interest" description="Disordered" evidence="2">
    <location>
        <begin position="1"/>
        <end position="28"/>
    </location>
</feature>
<dbReference type="InterPro" id="IPR004919">
    <property type="entry name" value="GmrSD_N"/>
</dbReference>
<accession>A0A4R0RU89</accession>
<dbReference type="Proteomes" id="UP000292702">
    <property type="component" value="Unassembled WGS sequence"/>
</dbReference>
<feature type="domain" description="GmrSD restriction endonucleases N-terminal" evidence="3">
    <location>
        <begin position="895"/>
        <end position="1024"/>
    </location>
</feature>
<dbReference type="GO" id="GO:0005975">
    <property type="term" value="P:carbohydrate metabolic process"/>
    <property type="evidence" value="ECO:0007669"/>
    <property type="project" value="InterPro"/>
</dbReference>
<keyword evidence="1" id="KW-0378">Hydrolase</keyword>
<feature type="compositionally biased region" description="Low complexity" evidence="2">
    <location>
        <begin position="1306"/>
        <end position="1326"/>
    </location>
</feature>
<protein>
    <recommendedName>
        <fullName evidence="3">GmrSD restriction endonucleases N-terminal domain-containing protein</fullName>
    </recommendedName>
</protein>
<dbReference type="InterPro" id="IPR012341">
    <property type="entry name" value="6hp_glycosidase-like_sf"/>
</dbReference>
<feature type="region of interest" description="Disordered" evidence="2">
    <location>
        <begin position="395"/>
        <end position="580"/>
    </location>
</feature>
<dbReference type="Pfam" id="PF03235">
    <property type="entry name" value="GmrSD_N"/>
    <property type="match status" value="2"/>
</dbReference>
<feature type="compositionally biased region" description="Polar residues" evidence="2">
    <location>
        <begin position="722"/>
        <end position="740"/>
    </location>
</feature>
<dbReference type="EMBL" id="RWJN01000010">
    <property type="protein sequence ID" value="TCD71063.1"/>
    <property type="molecule type" value="Genomic_DNA"/>
</dbReference>
<feature type="compositionally biased region" description="Pro residues" evidence="2">
    <location>
        <begin position="1327"/>
        <end position="1339"/>
    </location>
</feature>
<feature type="compositionally biased region" description="Polar residues" evidence="2">
    <location>
        <begin position="1363"/>
        <end position="1372"/>
    </location>
</feature>
<feature type="compositionally biased region" description="Basic and acidic residues" evidence="2">
    <location>
        <begin position="800"/>
        <end position="809"/>
    </location>
</feature>
<feature type="domain" description="GmrSD restriction endonucleases N-terminal" evidence="3">
    <location>
        <begin position="58"/>
        <end position="183"/>
    </location>
</feature>
<name>A0A4R0RU89_9APHY</name>
<keyword evidence="5" id="KW-1185">Reference proteome</keyword>
<feature type="compositionally biased region" description="Polar residues" evidence="2">
    <location>
        <begin position="1283"/>
        <end position="1299"/>
    </location>
</feature>
<dbReference type="OrthoDB" id="4138492at2759"/>
<sequence length="2539" mass="279534">MLSDFDESDLTDCTDSEEETEDKKEFTPVRAKKAAAEYKITHELRKPRTSHYSTQQLNELIKQKTVDLDPEYQRDIVWGEAKQASLIDSVLRHFYIPPIIFAVFRADDGTEVLRCIDGKQRLTSIARFMNNEIGHRDPLSGKKFWYQEAPGKRQVLSKAAKQHFDRSQIVCMEYEDLSDDQEREIFQACRPLHFSHPVHLPMLILERLAAFTGEWPDLIRAIQKEVLGDDGFGDDLDWEKSRGSDFRCVAHTLYAVDKLPQHTFPQPAQLEKWLQHSTDKAEALRSDLLMTFKIFVHLVKDDSLKFCFTNHGKVAQMEFMMIGVLIFKFAKQSTLEQIAATIDKMRRTARTKHKTIATTKPCLNTMWSSISSRGKVMKKPPDEMSACEAMQTLEAAAKKTIPKPPKRKRQELSDAEEDQVVDKPRTTRATAARTTGVTVERTTRIGKAAPKPAPQATAKIPKIGKAGGTTGGPDRQTAIRSGAPKSRVASSGKQDSPAQASGSGSASQAPQASTPKLSDLKIPRKPQAAPQPADSPACSSLQDVTVPSLAPSLSAPTTSSVLPSLPPAVSSPNLPPITNDAVDRLAPIRAAKRDSNNFNAANPAIVSTASSSTSVPGSSPFAIMNSTGTAASNAMGASHTRPMPMLPPIETLSPFVSPSLAATTNPRVANGGPTYPPKPYHSPVVPASEPLVRPHQTVQSPVIRSPTVPSAQPLVGLGISSAPPNHTHSAAGSSQTSTPVMSAKNLPPTGPRAGPPPNTPTAPRGGRESASSLYSTPRDRERSLSPRRRDGEWRGTISDWGRDRDRGYRSLDLPSSILSRESTNCSSTSTAMLSDYESDLTELSDSDSDVEYQKAEAKKKRKPVGAKSKDLEYKVTNALRKPRTSHYSTRSLNELLASGGVDLDPPYQRGVVWTESKQIGLIDSILLHYYIPPIIFAVSQADDGTEVRRCIDGKQRLTSIRRFMANEICHRDPETGKKFWYQKKPGRHQVLSDPTRRNFDMTQIVCMEYEDLADEQEREIFQRVQMGVALTPAERLSALSGEWPDLTREIQQKILGVDGFGDHLDWGSSRGADFRCLATTLYLLDKFPEQKFPTFMQLERWLQQSSGKADLMRPGLMETFRIFVQLAKDSTLNHCFKNRGRVAPLEFMMTGVLIWIYRDSTSPAQISTLIDKMRKDVRSKHTDIRSNGTVMKTMWAFVKKRGPKPEKHAQQSSAQEKDQSQEAVAKKEPVKSSKRKRGEHEDAEEDRPRPGTSQSRVSKSAAKPEVAPKAPKPAPKPAPVATSGGSTSGQNGAEAQTSRVPPPPASTSNLSLPASSSRPQQNTHVPAIPPPPASVPPNTPGCSSNSAPQSSAGSSAIAGPSRMPTQATSNGKTPPLGPRSMYPLNAPTGPRGRPEAASSTIVLPRGGRERSRSPRAREPELSEDQINNVKARLQDGATQSWELGTRAQALTEYDSPSYSVTNGTSIPPPTANPPSNLDGVFNITKTVVSDRAKSNGNVSGPQPFIKDGSSADPSSLGVAVLLANWTGRGSVDGVDYGGAAQDQLAYLLTEVPRTSDGAISHRVSEVQLWADFVYMVPPFLAYYGALSNNQSLVSEAYNQIKLYRQYLGDSSAQGLWKHTVMGSTIPPDPGHWSTGNGWAAAGMLRVLGTIQNSPFPKSFKNEQQDLTNWVSEILNAMYPHLQSNNLFTNYADNNSTFADAASAALIAASTYRHALLTGTHQQLPNAERIRTTLSSPAMTPSNSSLAHFDADMWLTPVVNPEQPGKEGSKSPEAQAFVVEMQAAYKDWVAAGSPGVPSLSKEGLDLSLHIRERSAQEEQSIALASLFIMDAETVYQQFKCSPFTTDALSGFPQCNLRTHEDSACWNDTEVDIRGDDSDPRPMDVTQVDDFRLSLESLRYHSLKGVENHDYLTAVALFGQRYLYNRNRFSPSHELTLRRETFRGHPCGVFEVKPDGSDTSSGNGRTQSSDSANSDNGSAHTTKLTDFLKFVGEQAKNPENAQILSDLRAAHAERTDHLVPASTEEVCPTPHSSSPEQSRPVVVLEVPSNFVCWSGFAPCPVIDSDHRAITVLQCGTRNSPVLDLIASTLDTYHPQQLVVTDRKYATVVKSLVKSPKPSISLLHPERLESVNSLRCVVGAALGLSESARSFSPFADSTPLVLGAMPEPSDFAVGVNDNPDCLADFDFYVMQGSRPTFHAFLRWMEEQANVRRIAANDLLEVRVDAFGREQFPLTFKTPNEDPPRDVLDEILGPFRRQSGVNAFLSDKTGKIQFRVLDVLLPHGDKAYSQQYVGHLERVIETPTTSGGTRRSVEKSTRIRLTLFDERLFPLSPDLFFFDRVGGNDFEFPIDLPARLVGDLVSAPDLMREEKAAYNRLQTLQGRLLPYSHGFHKFHLPAGYDVYGFLTEDVRGSPIPGPESLSNIHLRRRLYRTLNLAQRTLVYKGVGKKWSPESIVLTQRPTNADYETPFRLVIRDFAFARLRLGQELYVPHFEEPVAEMYRFSSGGPWMALEELGYLDELSDDLADEFCEPEWGDHERWTLP</sequence>
<dbReference type="InterPro" id="IPR010905">
    <property type="entry name" value="Glyco_hydro_88"/>
</dbReference>
<feature type="compositionally biased region" description="Polar residues" evidence="2">
    <location>
        <begin position="696"/>
        <end position="710"/>
    </location>
</feature>
<evidence type="ECO:0000313" key="4">
    <source>
        <dbReference type="EMBL" id="TCD71063.1"/>
    </source>
</evidence>
<gene>
    <name evidence="4" type="ORF">EIP91_000155</name>
</gene>
<feature type="compositionally biased region" description="Low complexity" evidence="2">
    <location>
        <begin position="447"/>
        <end position="461"/>
    </location>
</feature>
<dbReference type="Pfam" id="PF07470">
    <property type="entry name" value="Glyco_hydro_88"/>
    <property type="match status" value="1"/>
</dbReference>
<feature type="compositionally biased region" description="Low complexity" evidence="2">
    <location>
        <begin position="526"/>
        <end position="572"/>
    </location>
</feature>
<dbReference type="PANTHER" id="PTHR39639:SF1">
    <property type="entry name" value="DUF262 DOMAIN-CONTAINING PROTEIN"/>
    <property type="match status" value="1"/>
</dbReference>
<feature type="compositionally biased region" description="Basic and acidic residues" evidence="2">
    <location>
        <begin position="1406"/>
        <end position="1420"/>
    </location>
</feature>
<feature type="region of interest" description="Disordered" evidence="2">
    <location>
        <begin position="1200"/>
        <end position="1428"/>
    </location>
</feature>
<organism evidence="4 5">
    <name type="scientific">Steccherinum ochraceum</name>
    <dbReference type="NCBI Taxonomy" id="92696"/>
    <lineage>
        <taxon>Eukaryota</taxon>
        <taxon>Fungi</taxon>
        <taxon>Dikarya</taxon>
        <taxon>Basidiomycota</taxon>
        <taxon>Agaricomycotina</taxon>
        <taxon>Agaricomycetes</taxon>
        <taxon>Polyporales</taxon>
        <taxon>Steccherinaceae</taxon>
        <taxon>Steccherinum</taxon>
    </lineage>
</organism>
<feature type="compositionally biased region" description="Low complexity" evidence="2">
    <location>
        <begin position="496"/>
        <end position="513"/>
    </location>
</feature>
<evidence type="ECO:0000256" key="1">
    <source>
        <dbReference type="ARBA" id="ARBA00022801"/>
    </source>
</evidence>
<feature type="compositionally biased region" description="Low complexity" evidence="2">
    <location>
        <begin position="1966"/>
        <end position="1977"/>
    </location>
</feature>
<feature type="compositionally biased region" description="Low complexity" evidence="2">
    <location>
        <begin position="427"/>
        <end position="440"/>
    </location>
</feature>
<dbReference type="PANTHER" id="PTHR39639">
    <property type="entry name" value="CHROMOSOME 16, WHOLE GENOME SHOTGUN SEQUENCE"/>
    <property type="match status" value="1"/>
</dbReference>
<dbReference type="SUPFAM" id="SSF48208">
    <property type="entry name" value="Six-hairpin glycosidases"/>
    <property type="match status" value="1"/>
</dbReference>
<dbReference type="Gene3D" id="1.50.10.10">
    <property type="match status" value="1"/>
</dbReference>
<feature type="compositionally biased region" description="Acidic residues" evidence="2">
    <location>
        <begin position="1"/>
        <end position="20"/>
    </location>
</feature>
<reference evidence="4 5" key="1">
    <citation type="submission" date="2018-11" db="EMBL/GenBank/DDBJ databases">
        <title>Genome assembly of Steccherinum ochraceum LE-BIN_3174, the white-rot fungus of the Steccherinaceae family (The Residual Polyporoid clade, Polyporales, Basidiomycota).</title>
        <authorList>
            <person name="Fedorova T.V."/>
            <person name="Glazunova O.A."/>
            <person name="Landesman E.O."/>
            <person name="Moiseenko K.V."/>
            <person name="Psurtseva N.V."/>
            <person name="Savinova O.S."/>
            <person name="Shakhova N.V."/>
            <person name="Tyazhelova T.V."/>
            <person name="Vasina D.V."/>
        </authorList>
    </citation>
    <scope>NUCLEOTIDE SEQUENCE [LARGE SCALE GENOMIC DNA]</scope>
    <source>
        <strain evidence="4 5">LE-BIN_3174</strain>
    </source>
</reference>